<protein>
    <recommendedName>
        <fullName evidence="9">Transmembrane protein 170A</fullName>
    </recommendedName>
</protein>
<organism evidence="7 8">
    <name type="scientific">Phyllotreta striolata</name>
    <name type="common">Striped flea beetle</name>
    <name type="synonym">Crioceris striolata</name>
    <dbReference type="NCBI Taxonomy" id="444603"/>
    <lineage>
        <taxon>Eukaryota</taxon>
        <taxon>Metazoa</taxon>
        <taxon>Ecdysozoa</taxon>
        <taxon>Arthropoda</taxon>
        <taxon>Hexapoda</taxon>
        <taxon>Insecta</taxon>
        <taxon>Pterygota</taxon>
        <taxon>Neoptera</taxon>
        <taxon>Endopterygota</taxon>
        <taxon>Coleoptera</taxon>
        <taxon>Polyphaga</taxon>
        <taxon>Cucujiformia</taxon>
        <taxon>Chrysomeloidea</taxon>
        <taxon>Chrysomelidae</taxon>
        <taxon>Galerucinae</taxon>
        <taxon>Alticini</taxon>
        <taxon>Phyllotreta</taxon>
    </lineage>
</organism>
<sequence>MGESSELDSVSTVLWLQQADALNTFTKMWYHVFLWAFFSSIFVHTVAGLIAFLTLRKHKFGKYFPIAILVMGVITPAVTGVLSSAAIAFVYRASSLPMHPLYALFWGCGQTILTGCMGFTRILATL</sequence>
<reference evidence="7" key="1">
    <citation type="submission" date="2022-01" db="EMBL/GenBank/DDBJ databases">
        <authorList>
            <person name="King R."/>
        </authorList>
    </citation>
    <scope>NUCLEOTIDE SEQUENCE</scope>
</reference>
<keyword evidence="3 6" id="KW-0812">Transmembrane</keyword>
<dbReference type="OrthoDB" id="13807at2759"/>
<evidence type="ECO:0008006" key="9">
    <source>
        <dbReference type="Google" id="ProtNLM"/>
    </source>
</evidence>
<comment type="similarity">
    <text evidence="2">Belongs to the TMEM170 family.</text>
</comment>
<dbReference type="EMBL" id="OU900095">
    <property type="protein sequence ID" value="CAG9858550.1"/>
    <property type="molecule type" value="Genomic_DNA"/>
</dbReference>
<evidence type="ECO:0000313" key="8">
    <source>
        <dbReference type="Proteomes" id="UP001153712"/>
    </source>
</evidence>
<keyword evidence="4 6" id="KW-1133">Transmembrane helix</keyword>
<dbReference type="PANTHER" id="PTHR22779">
    <property type="entry name" value="SD17342P"/>
    <property type="match status" value="1"/>
</dbReference>
<evidence type="ECO:0000256" key="5">
    <source>
        <dbReference type="ARBA" id="ARBA00023136"/>
    </source>
</evidence>
<evidence type="ECO:0000256" key="1">
    <source>
        <dbReference type="ARBA" id="ARBA00004141"/>
    </source>
</evidence>
<comment type="subcellular location">
    <subcellularLocation>
        <location evidence="1">Membrane</location>
        <topology evidence="1">Multi-pass membrane protein</topology>
    </subcellularLocation>
</comment>
<accession>A0A9N9TP68</accession>
<gene>
    <name evidence="7" type="ORF">PHYEVI_LOCUS4939</name>
</gene>
<dbReference type="Pfam" id="PF10190">
    <property type="entry name" value="Tmemb_170"/>
    <property type="match status" value="1"/>
</dbReference>
<dbReference type="AlphaFoldDB" id="A0A9N9TP68"/>
<evidence type="ECO:0000256" key="6">
    <source>
        <dbReference type="SAM" id="Phobius"/>
    </source>
</evidence>
<keyword evidence="8" id="KW-1185">Reference proteome</keyword>
<dbReference type="InterPro" id="IPR019334">
    <property type="entry name" value="TMEM170A/B/YPR153W-like"/>
</dbReference>
<evidence type="ECO:0000313" key="7">
    <source>
        <dbReference type="EMBL" id="CAG9858550.1"/>
    </source>
</evidence>
<proteinExistence type="inferred from homology"/>
<feature type="transmembrane region" description="Helical" evidence="6">
    <location>
        <begin position="67"/>
        <end position="91"/>
    </location>
</feature>
<keyword evidence="5 6" id="KW-0472">Membrane</keyword>
<evidence type="ECO:0000256" key="4">
    <source>
        <dbReference type="ARBA" id="ARBA00022989"/>
    </source>
</evidence>
<feature type="transmembrane region" description="Helical" evidence="6">
    <location>
        <begin position="103"/>
        <end position="124"/>
    </location>
</feature>
<dbReference type="Proteomes" id="UP001153712">
    <property type="component" value="Chromosome 2"/>
</dbReference>
<dbReference type="PANTHER" id="PTHR22779:SF6">
    <property type="entry name" value="SD17342P"/>
    <property type="match status" value="1"/>
</dbReference>
<evidence type="ECO:0000256" key="2">
    <source>
        <dbReference type="ARBA" id="ARBA00006325"/>
    </source>
</evidence>
<evidence type="ECO:0000256" key="3">
    <source>
        <dbReference type="ARBA" id="ARBA00022692"/>
    </source>
</evidence>
<feature type="transmembrane region" description="Helical" evidence="6">
    <location>
        <begin position="32"/>
        <end position="55"/>
    </location>
</feature>
<dbReference type="GO" id="GO:0016020">
    <property type="term" value="C:membrane"/>
    <property type="evidence" value="ECO:0007669"/>
    <property type="project" value="UniProtKB-SubCell"/>
</dbReference>
<name>A0A9N9TP68_PHYSR</name>